<evidence type="ECO:0008006" key="12">
    <source>
        <dbReference type="Google" id="ProtNLM"/>
    </source>
</evidence>
<dbReference type="GO" id="GO:0015910">
    <property type="term" value="P:long-chain fatty acid import into peroxisome"/>
    <property type="evidence" value="ECO:0007669"/>
    <property type="project" value="TreeGrafter"/>
</dbReference>
<evidence type="ECO:0000259" key="8">
    <source>
        <dbReference type="PROSITE" id="PS50893"/>
    </source>
</evidence>
<feature type="transmembrane region" description="Helical" evidence="7">
    <location>
        <begin position="15"/>
        <end position="35"/>
    </location>
</feature>
<dbReference type="SUPFAM" id="SSF90123">
    <property type="entry name" value="ABC transporter transmembrane region"/>
    <property type="match status" value="1"/>
</dbReference>
<protein>
    <recommendedName>
        <fullName evidence="12">ATP-binding cassette sub-family D member 2</fullName>
    </recommendedName>
</protein>
<reference evidence="10" key="1">
    <citation type="submission" date="2021-12" db="EMBL/GenBank/DDBJ databases">
        <authorList>
            <person name="King R."/>
        </authorList>
    </citation>
    <scope>NUCLEOTIDE SEQUENCE</scope>
</reference>
<dbReference type="PROSITE" id="PS50929">
    <property type="entry name" value="ABC_TM1F"/>
    <property type="match status" value="1"/>
</dbReference>
<evidence type="ECO:0000256" key="2">
    <source>
        <dbReference type="ARBA" id="ARBA00022448"/>
    </source>
</evidence>
<dbReference type="InterPro" id="IPR017871">
    <property type="entry name" value="ABC_transporter-like_CS"/>
</dbReference>
<name>A0A9N9WI43_9NEOP</name>
<dbReference type="GO" id="GO:0005778">
    <property type="term" value="C:peroxisomal membrane"/>
    <property type="evidence" value="ECO:0007669"/>
    <property type="project" value="TreeGrafter"/>
</dbReference>
<dbReference type="GO" id="GO:0005324">
    <property type="term" value="F:long-chain fatty acid transmembrane transporter activity"/>
    <property type="evidence" value="ECO:0007669"/>
    <property type="project" value="TreeGrafter"/>
</dbReference>
<dbReference type="GO" id="GO:0005524">
    <property type="term" value="F:ATP binding"/>
    <property type="evidence" value="ECO:0007669"/>
    <property type="project" value="InterPro"/>
</dbReference>
<dbReference type="GO" id="GO:0006635">
    <property type="term" value="P:fatty acid beta-oxidation"/>
    <property type="evidence" value="ECO:0007669"/>
    <property type="project" value="TreeGrafter"/>
</dbReference>
<evidence type="ECO:0000256" key="7">
    <source>
        <dbReference type="SAM" id="Phobius"/>
    </source>
</evidence>
<organism evidence="10 11">
    <name type="scientific">Diatraea saccharalis</name>
    <name type="common">sugarcane borer</name>
    <dbReference type="NCBI Taxonomy" id="40085"/>
    <lineage>
        <taxon>Eukaryota</taxon>
        <taxon>Metazoa</taxon>
        <taxon>Ecdysozoa</taxon>
        <taxon>Arthropoda</taxon>
        <taxon>Hexapoda</taxon>
        <taxon>Insecta</taxon>
        <taxon>Pterygota</taxon>
        <taxon>Neoptera</taxon>
        <taxon>Endopterygota</taxon>
        <taxon>Lepidoptera</taxon>
        <taxon>Glossata</taxon>
        <taxon>Ditrysia</taxon>
        <taxon>Pyraloidea</taxon>
        <taxon>Crambidae</taxon>
        <taxon>Crambinae</taxon>
        <taxon>Diatraea</taxon>
    </lineage>
</organism>
<evidence type="ECO:0000256" key="5">
    <source>
        <dbReference type="ARBA" id="ARBA00023136"/>
    </source>
</evidence>
<feature type="transmembrane region" description="Helical" evidence="7">
    <location>
        <begin position="256"/>
        <end position="277"/>
    </location>
</feature>
<feature type="domain" description="ABC transporter" evidence="8">
    <location>
        <begin position="534"/>
        <end position="784"/>
    </location>
</feature>
<evidence type="ECO:0000313" key="10">
    <source>
        <dbReference type="EMBL" id="CAG9796034.1"/>
    </source>
</evidence>
<sequence>MPAILSKIREQASRVQPSLALGVGVGVALAACALYGTREKKQQTPCNNNNNYKVAKNGKLQTVPEGSSETCGGRCGADQCALCRGDADTDNKQNIEDADEPSPPQEEYIPGLNLEFLRQLVSLAKIMVPGFRSHEVALLTAHTLCLFSRTFLSIYVASLEGSIVRHIVQKDMRRFAMLLLQWFGIAIPATFINSMIRYLEGRLALAFRTRLVSHAYQLYFSNQTYYKVANLDSRIENADHRLTEDVSVFTQSVAHLYSSLTKPCFDLLLIVLTLASYSNKMKGNIFVGPSIAFVVICLTGQLLRLLSPKFGALAGEEARMKANLRHAHSRLIAHAEEVAFYGGHKVEHGQLKAAYGQLVGQMTRVFRLKLWYVMLEQFCMKYVWSGTGMVMLALPILTARTHAGSSDDSISSRTEYMTTSRNLLNSAADAIERLMSSYKEIVTLAGYATRVSDMLTVFSEVAQGKCVRSVHVAASSHSGFQVTFRDNQPVPLEMRRIVVSSNNRIPNTIRFNFYRAEYSAELFGKIMYTDDLSIRLRNVPIVTPACDVVASGVTLQLQPGTHLLIVGPNGCGKSRYLYILILFRIISGLWPVFGGELSVPRPCACGHCSDDSTLRPLGPGCTTRPIMFYIPQRPYMSEGTLLEQVTYPTLARGPEAERRATSVLRLVHLDTCAARHGGLHATRDWRATLSGGEKQRMAMARMFYHRPVYALLDECTSAVSMETEVVMYSAAVREGITLLSITHRPSVWKYHTHVLEFDGAGNWSFRQLDKEQPSTTPAISGTIANTTSIGTNTGTNTNTTVSTSNVNSTTAVSEPPVITCQN</sequence>
<evidence type="ECO:0000256" key="3">
    <source>
        <dbReference type="ARBA" id="ARBA00022692"/>
    </source>
</evidence>
<dbReference type="GO" id="GO:0016887">
    <property type="term" value="F:ATP hydrolysis activity"/>
    <property type="evidence" value="ECO:0007669"/>
    <property type="project" value="InterPro"/>
</dbReference>
<dbReference type="GO" id="GO:0042760">
    <property type="term" value="P:very long-chain fatty acid catabolic process"/>
    <property type="evidence" value="ECO:0007669"/>
    <property type="project" value="TreeGrafter"/>
</dbReference>
<dbReference type="Pfam" id="PF06472">
    <property type="entry name" value="ABC_membrane_2"/>
    <property type="match status" value="1"/>
</dbReference>
<dbReference type="PROSITE" id="PS00211">
    <property type="entry name" value="ABC_TRANSPORTER_1"/>
    <property type="match status" value="1"/>
</dbReference>
<keyword evidence="3 7" id="KW-0812">Transmembrane</keyword>
<keyword evidence="4 7" id="KW-1133">Transmembrane helix</keyword>
<feature type="compositionally biased region" description="Low complexity" evidence="6">
    <location>
        <begin position="778"/>
        <end position="813"/>
    </location>
</feature>
<evidence type="ECO:0000256" key="1">
    <source>
        <dbReference type="ARBA" id="ARBA00008575"/>
    </source>
</evidence>
<evidence type="ECO:0000256" key="4">
    <source>
        <dbReference type="ARBA" id="ARBA00022989"/>
    </source>
</evidence>
<reference evidence="10" key="2">
    <citation type="submission" date="2022-10" db="EMBL/GenBank/DDBJ databases">
        <authorList>
            <consortium name="ENA_rothamsted_submissions"/>
            <consortium name="culmorum"/>
            <person name="King R."/>
        </authorList>
    </citation>
    <scope>NUCLEOTIDE SEQUENCE</scope>
</reference>
<dbReference type="SUPFAM" id="SSF52540">
    <property type="entry name" value="P-loop containing nucleoside triphosphate hydrolases"/>
    <property type="match status" value="1"/>
</dbReference>
<dbReference type="Pfam" id="PF00005">
    <property type="entry name" value="ABC_tran"/>
    <property type="match status" value="1"/>
</dbReference>
<dbReference type="Proteomes" id="UP001153714">
    <property type="component" value="Chromosome 8"/>
</dbReference>
<feature type="transmembrane region" description="Helical" evidence="7">
    <location>
        <begin position="175"/>
        <end position="196"/>
    </location>
</feature>
<dbReference type="GO" id="GO:0140359">
    <property type="term" value="F:ABC-type transporter activity"/>
    <property type="evidence" value="ECO:0007669"/>
    <property type="project" value="InterPro"/>
</dbReference>
<dbReference type="InterPro" id="IPR027417">
    <property type="entry name" value="P-loop_NTPase"/>
</dbReference>
<dbReference type="PANTHER" id="PTHR11384:SF67">
    <property type="entry name" value="ATP-BINDING CASSETTE SUB-FAMILY D MEMBER 1"/>
    <property type="match status" value="1"/>
</dbReference>
<feature type="transmembrane region" description="Helical" evidence="7">
    <location>
        <begin position="284"/>
        <end position="303"/>
    </location>
</feature>
<dbReference type="Gene3D" id="3.40.50.300">
    <property type="entry name" value="P-loop containing nucleotide triphosphate hydrolases"/>
    <property type="match status" value="1"/>
</dbReference>
<dbReference type="AlphaFoldDB" id="A0A9N9WI43"/>
<dbReference type="InterPro" id="IPR050835">
    <property type="entry name" value="ABC_transporter_sub-D"/>
</dbReference>
<feature type="region of interest" description="Disordered" evidence="6">
    <location>
        <begin position="774"/>
        <end position="822"/>
    </location>
</feature>
<dbReference type="CDD" id="cd03223">
    <property type="entry name" value="ABCD_peroxisomal_ALDP"/>
    <property type="match status" value="1"/>
</dbReference>
<dbReference type="OrthoDB" id="422637at2759"/>
<dbReference type="InterPro" id="IPR036640">
    <property type="entry name" value="ABC1_TM_sf"/>
</dbReference>
<accession>A0A9N9WI43</accession>
<comment type="similarity">
    <text evidence="1">Belongs to the ABC transporter superfamily. ABCD family. Peroxisomal fatty acyl CoA transporter (TC 3.A.1.203) subfamily.</text>
</comment>
<gene>
    <name evidence="10" type="ORF">DIATSA_LOCUS13259</name>
</gene>
<keyword evidence="5 7" id="KW-0472">Membrane</keyword>
<evidence type="ECO:0000256" key="6">
    <source>
        <dbReference type="SAM" id="MobiDB-lite"/>
    </source>
</evidence>
<evidence type="ECO:0000259" key="9">
    <source>
        <dbReference type="PROSITE" id="PS50929"/>
    </source>
</evidence>
<dbReference type="PROSITE" id="PS50893">
    <property type="entry name" value="ABC_TRANSPORTER_2"/>
    <property type="match status" value="1"/>
</dbReference>
<keyword evidence="2" id="KW-0813">Transport</keyword>
<dbReference type="PROSITE" id="PS51257">
    <property type="entry name" value="PROKAR_LIPOPROTEIN"/>
    <property type="match status" value="1"/>
</dbReference>
<dbReference type="GO" id="GO:0007031">
    <property type="term" value="P:peroxisome organization"/>
    <property type="evidence" value="ECO:0007669"/>
    <property type="project" value="TreeGrafter"/>
</dbReference>
<dbReference type="InterPro" id="IPR003439">
    <property type="entry name" value="ABC_transporter-like_ATP-bd"/>
</dbReference>
<evidence type="ECO:0000313" key="11">
    <source>
        <dbReference type="Proteomes" id="UP001153714"/>
    </source>
</evidence>
<feature type="domain" description="ABC transmembrane type-1" evidence="9">
    <location>
        <begin position="143"/>
        <end position="380"/>
    </location>
</feature>
<dbReference type="PANTHER" id="PTHR11384">
    <property type="entry name" value="ATP-BINDING CASSETTE, SUB-FAMILY D MEMBER"/>
    <property type="match status" value="1"/>
</dbReference>
<dbReference type="Gene3D" id="1.20.1560.10">
    <property type="entry name" value="ABC transporter type 1, transmembrane domain"/>
    <property type="match status" value="1"/>
</dbReference>
<keyword evidence="11" id="KW-1185">Reference proteome</keyword>
<proteinExistence type="inferred from homology"/>
<dbReference type="InterPro" id="IPR011527">
    <property type="entry name" value="ABC1_TM_dom"/>
</dbReference>
<dbReference type="EMBL" id="OU893339">
    <property type="protein sequence ID" value="CAG9796034.1"/>
    <property type="molecule type" value="Genomic_DNA"/>
</dbReference>